<dbReference type="Proteomes" id="UP000055048">
    <property type="component" value="Unassembled WGS sequence"/>
</dbReference>
<organism evidence="2 3">
    <name type="scientific">Trichinella murrelli</name>
    <dbReference type="NCBI Taxonomy" id="144512"/>
    <lineage>
        <taxon>Eukaryota</taxon>
        <taxon>Metazoa</taxon>
        <taxon>Ecdysozoa</taxon>
        <taxon>Nematoda</taxon>
        <taxon>Enoplea</taxon>
        <taxon>Dorylaimia</taxon>
        <taxon>Trichinellida</taxon>
        <taxon>Trichinellidae</taxon>
        <taxon>Trichinella</taxon>
    </lineage>
</organism>
<evidence type="ECO:0000313" key="3">
    <source>
        <dbReference type="Proteomes" id="UP000055048"/>
    </source>
</evidence>
<keyword evidence="1" id="KW-0472">Membrane</keyword>
<keyword evidence="1" id="KW-1133">Transmembrane helix</keyword>
<name>A0A0V0TE71_9BILA</name>
<gene>
    <name evidence="2" type="ORF">T05_14961</name>
</gene>
<evidence type="ECO:0000313" key="2">
    <source>
        <dbReference type="EMBL" id="KRX37320.1"/>
    </source>
</evidence>
<feature type="transmembrane region" description="Helical" evidence="1">
    <location>
        <begin position="12"/>
        <end position="32"/>
    </location>
</feature>
<protein>
    <submittedName>
        <fullName evidence="2">Uncharacterized protein</fullName>
    </submittedName>
</protein>
<evidence type="ECO:0000256" key="1">
    <source>
        <dbReference type="SAM" id="Phobius"/>
    </source>
</evidence>
<keyword evidence="1" id="KW-0812">Transmembrane</keyword>
<accession>A0A0V0TE71</accession>
<proteinExistence type="predicted"/>
<comment type="caution">
    <text evidence="2">The sequence shown here is derived from an EMBL/GenBank/DDBJ whole genome shotgun (WGS) entry which is preliminary data.</text>
</comment>
<sequence>MNLRRSLENLKLKYFIFIFLLSVISFFINYVIKNSKCHETIDVCRYFKLSSSHFISSYLFTSLNFTPFSEKCFFSMELYFR</sequence>
<dbReference type="EMBL" id="JYDJ01000315">
    <property type="protein sequence ID" value="KRX37320.1"/>
    <property type="molecule type" value="Genomic_DNA"/>
</dbReference>
<dbReference type="AlphaFoldDB" id="A0A0V0TE71"/>
<keyword evidence="3" id="KW-1185">Reference proteome</keyword>
<reference evidence="2 3" key="1">
    <citation type="submission" date="2015-01" db="EMBL/GenBank/DDBJ databases">
        <title>Evolution of Trichinella species and genotypes.</title>
        <authorList>
            <person name="Korhonen P.K."/>
            <person name="Edoardo P."/>
            <person name="Giuseppe L.R."/>
            <person name="Gasser R.B."/>
        </authorList>
    </citation>
    <scope>NUCLEOTIDE SEQUENCE [LARGE SCALE GENOMIC DNA]</scope>
    <source>
        <strain evidence="2">ISS417</strain>
    </source>
</reference>